<name>A0A091B469_9GAMM</name>
<dbReference type="SFLD" id="SFLDG01150">
    <property type="entry name" value="Main.1:_Beta-like"/>
    <property type="match status" value="1"/>
</dbReference>
<dbReference type="Proteomes" id="UP000029391">
    <property type="component" value="Unassembled WGS sequence"/>
</dbReference>
<dbReference type="CDD" id="cd03188">
    <property type="entry name" value="GST_C_Beta"/>
    <property type="match status" value="1"/>
</dbReference>
<dbReference type="CDD" id="cd03057">
    <property type="entry name" value="GST_N_Beta"/>
    <property type="match status" value="1"/>
</dbReference>
<dbReference type="InterPro" id="IPR010987">
    <property type="entry name" value="Glutathione-S-Trfase_C-like"/>
</dbReference>
<dbReference type="STRING" id="1121013.GCA_000426365_00506"/>
<evidence type="ECO:0000313" key="4">
    <source>
        <dbReference type="Proteomes" id="UP000029391"/>
    </source>
</evidence>
<evidence type="ECO:0000259" key="1">
    <source>
        <dbReference type="PROSITE" id="PS50404"/>
    </source>
</evidence>
<dbReference type="SUPFAM" id="SSF47616">
    <property type="entry name" value="GST C-terminal domain-like"/>
    <property type="match status" value="1"/>
</dbReference>
<evidence type="ECO:0008006" key="5">
    <source>
        <dbReference type="Google" id="ProtNLM"/>
    </source>
</evidence>
<evidence type="ECO:0000313" key="3">
    <source>
        <dbReference type="EMBL" id="KFN47388.1"/>
    </source>
</evidence>
<dbReference type="InterPro" id="IPR036249">
    <property type="entry name" value="Thioredoxin-like_sf"/>
</dbReference>
<dbReference type="Gene3D" id="3.40.30.10">
    <property type="entry name" value="Glutaredoxin"/>
    <property type="match status" value="1"/>
</dbReference>
<comment type="caution">
    <text evidence="3">The sequence shown here is derived from an EMBL/GenBank/DDBJ whole genome shotgun (WGS) entry which is preliminary data.</text>
</comment>
<dbReference type="Gene3D" id="1.20.1050.10">
    <property type="match status" value="1"/>
</dbReference>
<dbReference type="PROSITE" id="PS50405">
    <property type="entry name" value="GST_CTER"/>
    <property type="match status" value="1"/>
</dbReference>
<sequence>MYTLYYSPGAASLVVHWLLIETGARHELRRLDTAAGEHKRPEYLALNPSGLIPTLLVHGEPLTEAAALVLYLADAHPHFGLAPAVGDIDRGRYYQWVLHLANTLQPAFRIWFYPQEGAGEANSEAAKEQARLKIEAAWARIDAHLQRRGPYLLGAGVSAADFLLCMLMRWSRNMPRPATAWPQLAAHAQRMKARPSFRTLYEREGLDEWR</sequence>
<dbReference type="OrthoDB" id="5740960at2"/>
<evidence type="ECO:0000259" key="2">
    <source>
        <dbReference type="PROSITE" id="PS50405"/>
    </source>
</evidence>
<dbReference type="Pfam" id="PF02798">
    <property type="entry name" value="GST_N"/>
    <property type="match status" value="1"/>
</dbReference>
<gene>
    <name evidence="3" type="ORF">P873_01730</name>
</gene>
<dbReference type="SFLD" id="SFLDG00358">
    <property type="entry name" value="Main_(cytGST)"/>
    <property type="match status" value="1"/>
</dbReference>
<dbReference type="AlphaFoldDB" id="A0A091B469"/>
<keyword evidence="4" id="KW-1185">Reference proteome</keyword>
<dbReference type="Pfam" id="PF14497">
    <property type="entry name" value="GST_C_3"/>
    <property type="match status" value="1"/>
</dbReference>
<dbReference type="RefSeq" id="WP_043798376.1">
    <property type="nucleotide sequence ID" value="NZ_AUFF01000001.1"/>
</dbReference>
<dbReference type="PANTHER" id="PTHR44051">
    <property type="entry name" value="GLUTATHIONE S-TRANSFERASE-RELATED"/>
    <property type="match status" value="1"/>
</dbReference>
<organism evidence="3 4">
    <name type="scientific">Arenimonas composti TR7-09 = DSM 18010</name>
    <dbReference type="NCBI Taxonomy" id="1121013"/>
    <lineage>
        <taxon>Bacteria</taxon>
        <taxon>Pseudomonadati</taxon>
        <taxon>Pseudomonadota</taxon>
        <taxon>Gammaproteobacteria</taxon>
        <taxon>Lysobacterales</taxon>
        <taxon>Lysobacteraceae</taxon>
        <taxon>Arenimonas</taxon>
    </lineage>
</organism>
<feature type="domain" description="GST N-terminal" evidence="1">
    <location>
        <begin position="1"/>
        <end position="80"/>
    </location>
</feature>
<proteinExistence type="predicted"/>
<feature type="domain" description="GST C-terminal" evidence="2">
    <location>
        <begin position="86"/>
        <end position="210"/>
    </location>
</feature>
<dbReference type="InterPro" id="IPR036282">
    <property type="entry name" value="Glutathione-S-Trfase_C_sf"/>
</dbReference>
<dbReference type="SUPFAM" id="SSF52833">
    <property type="entry name" value="Thioredoxin-like"/>
    <property type="match status" value="1"/>
</dbReference>
<accession>A0A091B469</accession>
<dbReference type="InterPro" id="IPR004045">
    <property type="entry name" value="Glutathione_S-Trfase_N"/>
</dbReference>
<dbReference type="eggNOG" id="COG0625">
    <property type="taxonomic scope" value="Bacteria"/>
</dbReference>
<dbReference type="EMBL" id="AWXU01000066">
    <property type="protein sequence ID" value="KFN47388.1"/>
    <property type="molecule type" value="Genomic_DNA"/>
</dbReference>
<dbReference type="InterPro" id="IPR004046">
    <property type="entry name" value="GST_C"/>
</dbReference>
<dbReference type="InterPro" id="IPR040079">
    <property type="entry name" value="Glutathione_S-Trfase"/>
</dbReference>
<dbReference type="PROSITE" id="PS50404">
    <property type="entry name" value="GST_NTER"/>
    <property type="match status" value="1"/>
</dbReference>
<dbReference type="SFLD" id="SFLDS00019">
    <property type="entry name" value="Glutathione_Transferase_(cytos"/>
    <property type="match status" value="1"/>
</dbReference>
<protein>
    <recommendedName>
        <fullName evidence="5">Glutathione S-transferase</fullName>
    </recommendedName>
</protein>
<reference evidence="3 4" key="1">
    <citation type="submission" date="2013-09" db="EMBL/GenBank/DDBJ databases">
        <title>Genome sequencing of Arenimonas composti.</title>
        <authorList>
            <person name="Chen F."/>
            <person name="Wang G."/>
        </authorList>
    </citation>
    <scope>NUCLEOTIDE SEQUENCE [LARGE SCALE GENOMIC DNA]</scope>
    <source>
        <strain evidence="3 4">TR7-09</strain>
    </source>
</reference>
<dbReference type="PANTHER" id="PTHR44051:SF21">
    <property type="entry name" value="GLUTATHIONE S-TRANSFERASE FAMILY PROTEIN"/>
    <property type="match status" value="1"/>
</dbReference>